<dbReference type="Proteomes" id="UP000183656">
    <property type="component" value="Unassembled WGS sequence"/>
</dbReference>
<organism evidence="3 4">
    <name type="scientific">Paenacidovorax caeni</name>
    <dbReference type="NCBI Taxonomy" id="343013"/>
    <lineage>
        <taxon>Bacteria</taxon>
        <taxon>Pseudomonadati</taxon>
        <taxon>Pseudomonadota</taxon>
        <taxon>Betaproteobacteria</taxon>
        <taxon>Burkholderiales</taxon>
        <taxon>Comamonadaceae</taxon>
        <taxon>Paenacidovorax</taxon>
    </lineage>
</organism>
<dbReference type="NCBIfam" id="TIGR02605">
    <property type="entry name" value="CxxC_CxxC_SSSS"/>
    <property type="match status" value="1"/>
</dbReference>
<feature type="domain" description="Putative regulatory protein FmdB zinc ribbon" evidence="2">
    <location>
        <begin position="1"/>
        <end position="41"/>
    </location>
</feature>
<feature type="compositionally biased region" description="Basic and acidic residues" evidence="1">
    <location>
        <begin position="53"/>
        <end position="64"/>
    </location>
</feature>
<protein>
    <submittedName>
        <fullName evidence="3">Putative regulatory protein, FmdB family</fullName>
    </submittedName>
</protein>
<dbReference type="Pfam" id="PF09723">
    <property type="entry name" value="Zn_ribbon_8"/>
    <property type="match status" value="1"/>
</dbReference>
<dbReference type="OrthoDB" id="9813321at2"/>
<dbReference type="SMART" id="SM00834">
    <property type="entry name" value="CxxC_CXXC_SSSS"/>
    <property type="match status" value="1"/>
</dbReference>
<gene>
    <name evidence="3" type="ORF">SAMN04489707_1004137</name>
</gene>
<evidence type="ECO:0000256" key="1">
    <source>
        <dbReference type="SAM" id="MobiDB-lite"/>
    </source>
</evidence>
<evidence type="ECO:0000313" key="3">
    <source>
        <dbReference type="EMBL" id="SFU44750.1"/>
    </source>
</evidence>
<dbReference type="RefSeq" id="WP_054254878.1">
    <property type="nucleotide sequence ID" value="NZ_CYIG01000002.1"/>
</dbReference>
<feature type="region of interest" description="Disordered" evidence="1">
    <location>
        <begin position="53"/>
        <end position="116"/>
    </location>
</feature>
<accession>A0A1I7G8H8</accession>
<dbReference type="InterPro" id="IPR013429">
    <property type="entry name" value="Regulatory_FmdB_Zinc_ribbon"/>
</dbReference>
<sequence length="116" mass="12380">MPTYDYACPDCGGFEALRSLSQRDEPCSCPDCGTASTRVFVAAPRLACLSSETRRAHETNERASHAPRSSRDGSYGRLKHPAGCGCCSTSGKRGATVTAPNGAKAFPSKRPWMISH</sequence>
<dbReference type="EMBL" id="FPBX01000004">
    <property type="protein sequence ID" value="SFU44750.1"/>
    <property type="molecule type" value="Genomic_DNA"/>
</dbReference>
<evidence type="ECO:0000259" key="2">
    <source>
        <dbReference type="SMART" id="SM00834"/>
    </source>
</evidence>
<dbReference type="STRING" id="343013.SAMN04489707_1004137"/>
<keyword evidence="4" id="KW-1185">Reference proteome</keyword>
<evidence type="ECO:0000313" key="4">
    <source>
        <dbReference type="Proteomes" id="UP000183656"/>
    </source>
</evidence>
<name>A0A1I7G8H8_9BURK</name>
<proteinExistence type="predicted"/>
<reference evidence="3 4" key="1">
    <citation type="submission" date="2016-10" db="EMBL/GenBank/DDBJ databases">
        <authorList>
            <person name="de Groot N.N."/>
        </authorList>
    </citation>
    <scope>NUCLEOTIDE SEQUENCE [LARGE SCALE GENOMIC DNA]</scope>
    <source>
        <strain evidence="3 4">R-24608</strain>
    </source>
</reference>
<dbReference type="AlphaFoldDB" id="A0A1I7G8H8"/>